<evidence type="ECO:0000313" key="2">
    <source>
        <dbReference type="Proteomes" id="UP000295055"/>
    </source>
</evidence>
<dbReference type="Proteomes" id="UP000295055">
    <property type="component" value="Unassembled WGS sequence"/>
</dbReference>
<evidence type="ECO:0000313" key="1">
    <source>
        <dbReference type="EMBL" id="TCT36956.1"/>
    </source>
</evidence>
<gene>
    <name evidence="1" type="ORF">EC835_102421</name>
</gene>
<organism evidence="1 2">
    <name type="scientific">Providencia alcalifaciens</name>
    <dbReference type="NCBI Taxonomy" id="126385"/>
    <lineage>
        <taxon>Bacteria</taxon>
        <taxon>Pseudomonadati</taxon>
        <taxon>Pseudomonadota</taxon>
        <taxon>Gammaproteobacteria</taxon>
        <taxon>Enterobacterales</taxon>
        <taxon>Morganellaceae</taxon>
        <taxon>Providencia</taxon>
    </lineage>
</organism>
<comment type="caution">
    <text evidence="1">The sequence shown here is derived from an EMBL/GenBank/DDBJ whole genome shotgun (WGS) entry which is preliminary data.</text>
</comment>
<dbReference type="EMBL" id="SMAS01000002">
    <property type="protein sequence ID" value="TCT36956.1"/>
    <property type="molecule type" value="Genomic_DNA"/>
</dbReference>
<dbReference type="RefSeq" id="WP_132495648.1">
    <property type="nucleotide sequence ID" value="NZ_SMAS01000002.1"/>
</dbReference>
<protein>
    <submittedName>
        <fullName evidence="1">Uncharacterized protein</fullName>
    </submittedName>
</protein>
<dbReference type="AlphaFoldDB" id="A0A4R3NQC1"/>
<name>A0A4R3NQC1_9GAMM</name>
<reference evidence="1 2" key="1">
    <citation type="submission" date="2019-03" db="EMBL/GenBank/DDBJ databases">
        <title>Genomic analyses of the natural microbiome of Caenorhabditis elegans.</title>
        <authorList>
            <person name="Samuel B."/>
        </authorList>
    </citation>
    <scope>NUCLEOTIDE SEQUENCE [LARGE SCALE GENOMIC DNA]</scope>
    <source>
        <strain evidence="1 2">JUb102</strain>
    </source>
</reference>
<proteinExistence type="predicted"/>
<accession>A0A4R3NQC1</accession>
<sequence>MTKQLALIFTLLATAFGAGWWVNGLYHDSLQLVVEQAAKEAGDAARLESQAISRESARKLENQLEGIANAAPKEIRTEIIKPVFTNVCVSPEFVSMYNASATRIERELSGELTHKMLGKITDAEWSDGQGH</sequence>
<dbReference type="OrthoDB" id="6610193at2"/>